<proteinExistence type="predicted"/>
<dbReference type="RefSeq" id="WP_307280847.1">
    <property type="nucleotide sequence ID" value="NZ_JAUSZT010000003.1"/>
</dbReference>
<evidence type="ECO:0000313" key="2">
    <source>
        <dbReference type="Proteomes" id="UP001237780"/>
    </source>
</evidence>
<evidence type="ECO:0000313" key="1">
    <source>
        <dbReference type="EMBL" id="MDQ0997173.1"/>
    </source>
</evidence>
<dbReference type="InterPro" id="IPR011227">
    <property type="entry name" value="UCP029730"/>
</dbReference>
<protein>
    <submittedName>
        <fullName evidence="1">N-formylglutamate amidohydrolase</fullName>
    </submittedName>
</protein>
<organism evidence="1 2">
    <name type="scientific">Phyllobacterium ifriqiyense</name>
    <dbReference type="NCBI Taxonomy" id="314238"/>
    <lineage>
        <taxon>Bacteria</taxon>
        <taxon>Pseudomonadati</taxon>
        <taxon>Pseudomonadota</taxon>
        <taxon>Alphaproteobacteria</taxon>
        <taxon>Hyphomicrobiales</taxon>
        <taxon>Phyllobacteriaceae</taxon>
        <taxon>Phyllobacterium</taxon>
    </lineage>
</organism>
<keyword evidence="2" id="KW-1185">Reference proteome</keyword>
<dbReference type="EMBL" id="JAUSZT010000003">
    <property type="protein sequence ID" value="MDQ0997173.1"/>
    <property type="molecule type" value="Genomic_DNA"/>
</dbReference>
<dbReference type="Gene3D" id="3.40.630.40">
    <property type="entry name" value="Zn-dependent exopeptidases"/>
    <property type="match status" value="1"/>
</dbReference>
<gene>
    <name evidence="1" type="ORF">QFZ34_002355</name>
</gene>
<sequence length="267" mass="29409">MSFSPYHLVDGDYAKGLVLLADHASRALPEEYGSLGLDAAQFERHIAYDIGVEQLTRKLAAMLGVPAVLGGFSRLLIDPNRGDDDPTLIMRLSDGAVIPRNNPMSEDERKKRIDQYYRPYHDAVAAAIAETVEQSGKAPLVISVHSFTAFWKATPRPWHAGILWDKDPRAVLPLLAGLRADPLLVVGDNEPYDGALKGDTMYTHCILPGYAHALIEVRQDLIGDDAGTTLWAERLGPILEGMNAVPDMHEVRHYGSRTGIIEEIIHD</sequence>
<dbReference type="SUPFAM" id="SSF53187">
    <property type="entry name" value="Zn-dependent exopeptidases"/>
    <property type="match status" value="1"/>
</dbReference>
<dbReference type="Pfam" id="PF05013">
    <property type="entry name" value="FGase"/>
    <property type="match status" value="1"/>
</dbReference>
<accession>A0ABU0S8T9</accession>
<comment type="caution">
    <text evidence="1">The sequence shown here is derived from an EMBL/GenBank/DDBJ whole genome shotgun (WGS) entry which is preliminary data.</text>
</comment>
<reference evidence="1 2" key="1">
    <citation type="submission" date="2023-07" db="EMBL/GenBank/DDBJ databases">
        <title>Comparative genomics of wheat-associated soil bacteria to identify genetic determinants of phenazine resistance.</title>
        <authorList>
            <person name="Mouncey N."/>
        </authorList>
    </citation>
    <scope>NUCLEOTIDE SEQUENCE [LARGE SCALE GENOMIC DNA]</scope>
    <source>
        <strain evidence="1 2">W4I11</strain>
    </source>
</reference>
<dbReference type="Proteomes" id="UP001237780">
    <property type="component" value="Unassembled WGS sequence"/>
</dbReference>
<dbReference type="InterPro" id="IPR007709">
    <property type="entry name" value="N-FG_amidohydro"/>
</dbReference>
<name>A0ABU0S8T9_9HYPH</name>
<dbReference type="PIRSF" id="PIRSF029730">
    <property type="entry name" value="UCP029730"/>
    <property type="match status" value="1"/>
</dbReference>